<name>A0A6P2G215_9BURK</name>
<proteinExistence type="predicted"/>
<sequence length="98" mass="10010">MTWERIMAKASFSISIGGSDGLLLVGADAPIADSLQEASDTLEAALTIITTVANGMESNPEAQSTLHGALTLIGISKGLADAALVKYGLAKDAEVNHV</sequence>
<accession>A0A6P2G215</accession>
<organism evidence="1 2">
    <name type="scientific">Burkholderia anthina</name>
    <dbReference type="NCBI Taxonomy" id="179879"/>
    <lineage>
        <taxon>Bacteria</taxon>
        <taxon>Pseudomonadati</taxon>
        <taxon>Pseudomonadota</taxon>
        <taxon>Betaproteobacteria</taxon>
        <taxon>Burkholderiales</taxon>
        <taxon>Burkholderiaceae</taxon>
        <taxon>Burkholderia</taxon>
        <taxon>Burkholderia cepacia complex</taxon>
    </lineage>
</organism>
<reference evidence="1 2" key="1">
    <citation type="submission" date="2019-09" db="EMBL/GenBank/DDBJ databases">
        <authorList>
            <person name="Depoorter E."/>
        </authorList>
    </citation>
    <scope>NUCLEOTIDE SEQUENCE [LARGE SCALE GENOMIC DNA]</scope>
    <source>
        <strain evidence="1">LMG 20980</strain>
    </source>
</reference>
<gene>
    <name evidence="1" type="ORF">BAN20980_00400</name>
</gene>
<evidence type="ECO:0000313" key="1">
    <source>
        <dbReference type="EMBL" id="VVU47708.1"/>
    </source>
</evidence>
<evidence type="ECO:0000313" key="2">
    <source>
        <dbReference type="Proteomes" id="UP000494201"/>
    </source>
</evidence>
<dbReference type="Proteomes" id="UP000494201">
    <property type="component" value="Unassembled WGS sequence"/>
</dbReference>
<dbReference type="AlphaFoldDB" id="A0A6P2G215"/>
<evidence type="ECO:0008006" key="3">
    <source>
        <dbReference type="Google" id="ProtNLM"/>
    </source>
</evidence>
<dbReference type="EMBL" id="CABVLY010000001">
    <property type="protein sequence ID" value="VVU47708.1"/>
    <property type="molecule type" value="Genomic_DNA"/>
</dbReference>
<protein>
    <recommendedName>
        <fullName evidence="3">DUF3077 domain-containing protein</fullName>
    </recommendedName>
</protein>